<dbReference type="EMBL" id="CP000619">
    <property type="protein sequence ID" value="ABO60401.1"/>
    <property type="molecule type" value="Genomic_DNA"/>
</dbReference>
<gene>
    <name evidence="3" type="ordered locus">Bcep1808_7526</name>
</gene>
<name>A4JVU8_BURVG</name>
<dbReference type="Proteomes" id="UP000002287">
    <property type="component" value="Plasmid pBVIE03"/>
</dbReference>
<keyword evidence="2" id="KW-0732">Signal</keyword>
<keyword evidence="3" id="KW-0614">Plasmid</keyword>
<reference evidence="3 4" key="1">
    <citation type="submission" date="2007-03" db="EMBL/GenBank/DDBJ databases">
        <title>Complete sequence of plasmid pBVIE03 of Burkholderia vietnamiensis G4.</title>
        <authorList>
            <consortium name="US DOE Joint Genome Institute"/>
            <person name="Copeland A."/>
            <person name="Lucas S."/>
            <person name="Lapidus A."/>
            <person name="Barry K."/>
            <person name="Detter J.C."/>
            <person name="Glavina del Rio T."/>
            <person name="Hammon N."/>
            <person name="Israni S."/>
            <person name="Dalin E."/>
            <person name="Tice H."/>
            <person name="Pitluck S."/>
            <person name="Chain P."/>
            <person name="Malfatti S."/>
            <person name="Shin M."/>
            <person name="Vergez L."/>
            <person name="Schmutz J."/>
            <person name="Larimer F."/>
            <person name="Land M."/>
            <person name="Hauser L."/>
            <person name="Kyrpides N."/>
            <person name="Tiedje J."/>
            <person name="Richardson P."/>
        </authorList>
    </citation>
    <scope>NUCLEOTIDE SEQUENCE [LARGE SCALE GENOMIC DNA]</scope>
    <source>
        <strain evidence="4">G4 / LMG 22486</strain>
        <plasmid evidence="3 4">pBVIE03</plasmid>
    </source>
</reference>
<evidence type="ECO:0000256" key="2">
    <source>
        <dbReference type="SAM" id="SignalP"/>
    </source>
</evidence>
<evidence type="ECO:0000256" key="1">
    <source>
        <dbReference type="SAM" id="MobiDB-lite"/>
    </source>
</evidence>
<protein>
    <submittedName>
        <fullName evidence="3">Uncharacterized protein</fullName>
    </submittedName>
</protein>
<dbReference type="KEGG" id="bvi:Bcep1808_7526"/>
<evidence type="ECO:0000313" key="3">
    <source>
        <dbReference type="EMBL" id="ABO60401.1"/>
    </source>
</evidence>
<proteinExistence type="predicted"/>
<evidence type="ECO:0000313" key="4">
    <source>
        <dbReference type="Proteomes" id="UP000002287"/>
    </source>
</evidence>
<feature type="signal peptide" evidence="2">
    <location>
        <begin position="1"/>
        <end position="26"/>
    </location>
</feature>
<feature type="chain" id="PRO_5002671215" evidence="2">
    <location>
        <begin position="27"/>
        <end position="194"/>
    </location>
</feature>
<organism evidence="3 4">
    <name type="scientific">Burkholderia vietnamiensis (strain G4 / LMG 22486)</name>
    <name type="common">Burkholderia cepacia (strain R1808)</name>
    <dbReference type="NCBI Taxonomy" id="269482"/>
    <lineage>
        <taxon>Bacteria</taxon>
        <taxon>Pseudomonadati</taxon>
        <taxon>Pseudomonadota</taxon>
        <taxon>Betaproteobacteria</taxon>
        <taxon>Burkholderiales</taxon>
        <taxon>Burkholderiaceae</taxon>
        <taxon>Burkholderia</taxon>
        <taxon>Burkholderia cepacia complex</taxon>
    </lineage>
</organism>
<geneLocation type="plasmid" evidence="3 4">
    <name>pBVIE03</name>
</geneLocation>
<sequence>MNHQRLVRATAVALTMGLSVVGPALAQSVRDSGITSPHEKTAGNTVGVSASTAPSPKNAFYAVTMRRGKSVTQTSVSAIIGAAATAGFRTSAPDATCTFKSALGTSTLQIAQGDDVSLTIVPAEEKDGAVATIIRATTSQAPQTPSKIIAGCPLFAGETKSEGWLDASTLRVGQEMNARFGDTQISVRLTSLAD</sequence>
<dbReference type="AlphaFoldDB" id="A4JVU8"/>
<accession>A4JVU8</accession>
<feature type="region of interest" description="Disordered" evidence="1">
    <location>
        <begin position="31"/>
        <end position="50"/>
    </location>
</feature>
<dbReference type="HOGENOM" id="CLU_1400195_0_0_4"/>